<name>A0A4C1XQL1_EUMVA</name>
<evidence type="ECO:0000313" key="1">
    <source>
        <dbReference type="EMBL" id="GBP65788.1"/>
    </source>
</evidence>
<dbReference type="EMBL" id="BGZK01000939">
    <property type="protein sequence ID" value="GBP65788.1"/>
    <property type="molecule type" value="Genomic_DNA"/>
</dbReference>
<accession>A0A4C1XQL1</accession>
<comment type="caution">
    <text evidence="1">The sequence shown here is derived from an EMBL/GenBank/DDBJ whole genome shotgun (WGS) entry which is preliminary data.</text>
</comment>
<evidence type="ECO:0000313" key="2">
    <source>
        <dbReference type="Proteomes" id="UP000299102"/>
    </source>
</evidence>
<gene>
    <name evidence="1" type="ORF">EVAR_30846_1</name>
</gene>
<dbReference type="Proteomes" id="UP000299102">
    <property type="component" value="Unassembled WGS sequence"/>
</dbReference>
<dbReference type="AlphaFoldDB" id="A0A4C1XQL1"/>
<sequence>MLRTQLKEIVYKQKTLNGNRTLETAPKVTGRNGGAKSGLARRPRQDALFVLEWRSSVIDGPCGMWGEGREGGARASRPQGATPEVASSAKTILSPHFMEIALTELRSLSVRSTREGSSNELTASTIDGITVRELDCHHWRLFPNRDSNFDVLSHFKVDKFTCAFFLLSQLLGVLCSYVHPEFSRHTILSHCTLRWPSTFTRSSVTSPPSGKSSQMEKDTINYMKYKMGYSQKILLADDAVPSKFHYQKDRNRRLANSECSRELFHKRQRSNLITMSAKSKC</sequence>
<organism evidence="1 2">
    <name type="scientific">Eumeta variegata</name>
    <name type="common">Bagworm moth</name>
    <name type="synonym">Eumeta japonica</name>
    <dbReference type="NCBI Taxonomy" id="151549"/>
    <lineage>
        <taxon>Eukaryota</taxon>
        <taxon>Metazoa</taxon>
        <taxon>Ecdysozoa</taxon>
        <taxon>Arthropoda</taxon>
        <taxon>Hexapoda</taxon>
        <taxon>Insecta</taxon>
        <taxon>Pterygota</taxon>
        <taxon>Neoptera</taxon>
        <taxon>Endopterygota</taxon>
        <taxon>Lepidoptera</taxon>
        <taxon>Glossata</taxon>
        <taxon>Ditrysia</taxon>
        <taxon>Tineoidea</taxon>
        <taxon>Psychidae</taxon>
        <taxon>Oiketicinae</taxon>
        <taxon>Eumeta</taxon>
    </lineage>
</organism>
<dbReference type="OrthoDB" id="7782839at2759"/>
<keyword evidence="2" id="KW-1185">Reference proteome</keyword>
<reference evidence="1 2" key="1">
    <citation type="journal article" date="2019" name="Commun. Biol.">
        <title>The bagworm genome reveals a unique fibroin gene that provides high tensile strength.</title>
        <authorList>
            <person name="Kono N."/>
            <person name="Nakamura H."/>
            <person name="Ohtoshi R."/>
            <person name="Tomita M."/>
            <person name="Numata K."/>
            <person name="Arakawa K."/>
        </authorList>
    </citation>
    <scope>NUCLEOTIDE SEQUENCE [LARGE SCALE GENOMIC DNA]</scope>
</reference>
<protein>
    <submittedName>
        <fullName evidence="1">Uncharacterized protein</fullName>
    </submittedName>
</protein>
<proteinExistence type="predicted"/>